<dbReference type="AlphaFoldDB" id="A0A6A6TI55"/>
<accession>A0A6A6TI55</accession>
<protein>
    <recommendedName>
        <fullName evidence="8">Chitin-binding type-4 domain-containing protein</fullName>
    </recommendedName>
</protein>
<dbReference type="InterPro" id="IPR004302">
    <property type="entry name" value="Cellulose/chitin-bd_N"/>
</dbReference>
<dbReference type="Gene3D" id="2.70.50.70">
    <property type="match status" value="1"/>
</dbReference>
<keyword evidence="2" id="KW-0479">Metal-binding</keyword>
<dbReference type="PANTHER" id="PTHR36575">
    <property type="entry name" value="BINDING PROTEIN, PUTATIVE (AFU_ORTHOLOGUE AFUA_1G14430)-RELATED"/>
    <property type="match status" value="1"/>
</dbReference>
<keyword evidence="5" id="KW-0325">Glycoprotein</keyword>
<evidence type="ECO:0000256" key="4">
    <source>
        <dbReference type="ARBA" id="ARBA00023157"/>
    </source>
</evidence>
<evidence type="ECO:0000313" key="9">
    <source>
        <dbReference type="EMBL" id="KAF2659116.1"/>
    </source>
</evidence>
<sequence length="290" mass="29586">MKSYSAAAALAGLISTVAGHGFITSPKPRMPGDAMKSACGQQVYNNQASDNYGNVQGELQVASSQSDYDEAACDIWLCKGYKFDDNKDNVQTFTAGETVPFTVDIRAPHTGVANVSVVKTSSNTVIGSAFQSWDVYASNAATIPANQTSFDITIPSDIGSECSTAGDCVIQWYWNAASIDQTYESCVDFTVGGSGSGSDGGPSSTPSSSAVATSTAAATSAAATSAAAAATSSAQATSTSAAAAPSSTGGSSSTLPEEFTLDTFISWLEQTAGSSSSKKARRARVHARAF</sequence>
<evidence type="ECO:0000256" key="5">
    <source>
        <dbReference type="ARBA" id="ARBA00023180"/>
    </source>
</evidence>
<evidence type="ECO:0000256" key="7">
    <source>
        <dbReference type="SAM" id="SignalP"/>
    </source>
</evidence>
<keyword evidence="3" id="KW-0186">Copper</keyword>
<keyword evidence="7" id="KW-0732">Signal</keyword>
<dbReference type="PANTHER" id="PTHR36575:SF2">
    <property type="entry name" value="CHITIN-BINDING TYPE-4 DOMAIN-CONTAINING PROTEIN-RELATED"/>
    <property type="match status" value="1"/>
</dbReference>
<evidence type="ECO:0000259" key="8">
    <source>
        <dbReference type="Pfam" id="PF03067"/>
    </source>
</evidence>
<comment type="similarity">
    <text evidence="6">Belongs to the polysaccharide monooxygenase AA13 family.</text>
</comment>
<dbReference type="OrthoDB" id="120613at2759"/>
<evidence type="ECO:0000256" key="6">
    <source>
        <dbReference type="ARBA" id="ARBA00034311"/>
    </source>
</evidence>
<gene>
    <name evidence="9" type="ORF">K491DRAFT_623414</name>
</gene>
<feature type="domain" description="Chitin-binding type-4" evidence="8">
    <location>
        <begin position="20"/>
        <end position="189"/>
    </location>
</feature>
<comment type="cofactor">
    <cofactor evidence="1">
        <name>Cu(2+)</name>
        <dbReference type="ChEBI" id="CHEBI:29036"/>
    </cofactor>
</comment>
<dbReference type="Pfam" id="PF03067">
    <property type="entry name" value="LPMO_10"/>
    <property type="match status" value="1"/>
</dbReference>
<feature type="signal peptide" evidence="7">
    <location>
        <begin position="1"/>
        <end position="19"/>
    </location>
</feature>
<keyword evidence="4" id="KW-1015">Disulfide bond</keyword>
<proteinExistence type="inferred from homology"/>
<name>A0A6A6TI55_9PLEO</name>
<evidence type="ECO:0000256" key="3">
    <source>
        <dbReference type="ARBA" id="ARBA00023008"/>
    </source>
</evidence>
<reference evidence="9" key="1">
    <citation type="journal article" date="2020" name="Stud. Mycol.">
        <title>101 Dothideomycetes genomes: a test case for predicting lifestyles and emergence of pathogens.</title>
        <authorList>
            <person name="Haridas S."/>
            <person name="Albert R."/>
            <person name="Binder M."/>
            <person name="Bloem J."/>
            <person name="Labutti K."/>
            <person name="Salamov A."/>
            <person name="Andreopoulos B."/>
            <person name="Baker S."/>
            <person name="Barry K."/>
            <person name="Bills G."/>
            <person name="Bluhm B."/>
            <person name="Cannon C."/>
            <person name="Castanera R."/>
            <person name="Culley D."/>
            <person name="Daum C."/>
            <person name="Ezra D."/>
            <person name="Gonzalez J."/>
            <person name="Henrissat B."/>
            <person name="Kuo A."/>
            <person name="Liang C."/>
            <person name="Lipzen A."/>
            <person name="Lutzoni F."/>
            <person name="Magnuson J."/>
            <person name="Mondo S."/>
            <person name="Nolan M."/>
            <person name="Ohm R."/>
            <person name="Pangilinan J."/>
            <person name="Park H.-J."/>
            <person name="Ramirez L."/>
            <person name="Alfaro M."/>
            <person name="Sun H."/>
            <person name="Tritt A."/>
            <person name="Yoshinaga Y."/>
            <person name="Zwiers L.-H."/>
            <person name="Turgeon B."/>
            <person name="Goodwin S."/>
            <person name="Spatafora J."/>
            <person name="Crous P."/>
            <person name="Grigoriev I."/>
        </authorList>
    </citation>
    <scope>NUCLEOTIDE SEQUENCE</scope>
    <source>
        <strain evidence="9">CBS 122681</strain>
    </source>
</reference>
<evidence type="ECO:0000256" key="1">
    <source>
        <dbReference type="ARBA" id="ARBA00001973"/>
    </source>
</evidence>
<evidence type="ECO:0000313" key="10">
    <source>
        <dbReference type="Proteomes" id="UP000799324"/>
    </source>
</evidence>
<organism evidence="9 10">
    <name type="scientific">Lophiostoma macrostomum CBS 122681</name>
    <dbReference type="NCBI Taxonomy" id="1314788"/>
    <lineage>
        <taxon>Eukaryota</taxon>
        <taxon>Fungi</taxon>
        <taxon>Dikarya</taxon>
        <taxon>Ascomycota</taxon>
        <taxon>Pezizomycotina</taxon>
        <taxon>Dothideomycetes</taxon>
        <taxon>Pleosporomycetidae</taxon>
        <taxon>Pleosporales</taxon>
        <taxon>Lophiostomataceae</taxon>
        <taxon>Lophiostoma</taxon>
    </lineage>
</organism>
<dbReference type="InterPro" id="IPR052282">
    <property type="entry name" value="Starch-active_LPMO"/>
</dbReference>
<feature type="chain" id="PRO_5025415041" description="Chitin-binding type-4 domain-containing protein" evidence="7">
    <location>
        <begin position="20"/>
        <end position="290"/>
    </location>
</feature>
<dbReference type="EMBL" id="MU004309">
    <property type="protein sequence ID" value="KAF2659116.1"/>
    <property type="molecule type" value="Genomic_DNA"/>
</dbReference>
<evidence type="ECO:0000256" key="2">
    <source>
        <dbReference type="ARBA" id="ARBA00022723"/>
    </source>
</evidence>
<dbReference type="Proteomes" id="UP000799324">
    <property type="component" value="Unassembled WGS sequence"/>
</dbReference>
<dbReference type="GO" id="GO:0046872">
    <property type="term" value="F:metal ion binding"/>
    <property type="evidence" value="ECO:0007669"/>
    <property type="project" value="UniProtKB-KW"/>
</dbReference>
<keyword evidence="10" id="KW-1185">Reference proteome</keyword>